<feature type="transmembrane region" description="Helical" evidence="1">
    <location>
        <begin position="190"/>
        <end position="216"/>
    </location>
</feature>
<evidence type="ECO:0000313" key="2">
    <source>
        <dbReference type="EMBL" id="MBO1263660.1"/>
    </source>
</evidence>
<accession>A0A939H9S1</accession>
<dbReference type="Pfam" id="PF07099">
    <property type="entry name" value="DUF1361"/>
    <property type="match status" value="1"/>
</dbReference>
<organism evidence="2 3">
    <name type="scientific">Proteiniclasticum aestuarii</name>
    <dbReference type="NCBI Taxonomy" id="2817862"/>
    <lineage>
        <taxon>Bacteria</taxon>
        <taxon>Bacillati</taxon>
        <taxon>Bacillota</taxon>
        <taxon>Clostridia</taxon>
        <taxon>Eubacteriales</taxon>
        <taxon>Clostridiaceae</taxon>
        <taxon>Proteiniclasticum</taxon>
    </lineage>
</organism>
<dbReference type="RefSeq" id="WP_207598172.1">
    <property type="nucleotide sequence ID" value="NZ_JAFNJU010000001.1"/>
</dbReference>
<feature type="transmembrane region" description="Helical" evidence="1">
    <location>
        <begin position="61"/>
        <end position="83"/>
    </location>
</feature>
<feature type="transmembrane region" description="Helical" evidence="1">
    <location>
        <begin position="29"/>
        <end position="49"/>
    </location>
</feature>
<feature type="transmembrane region" description="Helical" evidence="1">
    <location>
        <begin position="7"/>
        <end position="23"/>
    </location>
</feature>
<sequence length="228" mass="26373">MRIYRNIALFILIYGAASLALFFSSGNFLFLMLVWNVFLASLPLVFVQYGMDTEKKWRRAAYLLLWLVFFPNAIYMITDIIHLSNDQMIWSVPVEPYSSESGTRYSTELFAWSKLLVIALGAFYGLLIGMESLSRLYDHIRLKKGMLLSVLSVVSVSFVASFGVFIGRFLRFNSWDLMRPMTLAKEILRSLTGFTFEFSLVYMVFVLTAFVLFRWFRAADPIRSEKVS</sequence>
<gene>
    <name evidence="2" type="ORF">J3A84_01215</name>
</gene>
<name>A0A939H9S1_9CLOT</name>
<proteinExistence type="predicted"/>
<evidence type="ECO:0000313" key="3">
    <source>
        <dbReference type="Proteomes" id="UP000664218"/>
    </source>
</evidence>
<dbReference type="InterPro" id="IPR009793">
    <property type="entry name" value="DUF1361"/>
</dbReference>
<keyword evidence="1" id="KW-0812">Transmembrane</keyword>
<keyword evidence="1" id="KW-1133">Transmembrane helix</keyword>
<dbReference type="EMBL" id="JAFNJU010000001">
    <property type="protein sequence ID" value="MBO1263660.1"/>
    <property type="molecule type" value="Genomic_DNA"/>
</dbReference>
<evidence type="ECO:0000256" key="1">
    <source>
        <dbReference type="SAM" id="Phobius"/>
    </source>
</evidence>
<keyword evidence="3" id="KW-1185">Reference proteome</keyword>
<dbReference type="Proteomes" id="UP000664218">
    <property type="component" value="Unassembled WGS sequence"/>
</dbReference>
<keyword evidence="1" id="KW-0472">Membrane</keyword>
<feature type="transmembrane region" description="Helical" evidence="1">
    <location>
        <begin position="147"/>
        <end position="170"/>
    </location>
</feature>
<feature type="transmembrane region" description="Helical" evidence="1">
    <location>
        <begin position="109"/>
        <end position="127"/>
    </location>
</feature>
<comment type="caution">
    <text evidence="2">The sequence shown here is derived from an EMBL/GenBank/DDBJ whole genome shotgun (WGS) entry which is preliminary data.</text>
</comment>
<protein>
    <submittedName>
        <fullName evidence="2">DUF1361 domain-containing protein</fullName>
    </submittedName>
</protein>
<dbReference type="AlphaFoldDB" id="A0A939H9S1"/>
<reference evidence="2" key="1">
    <citation type="submission" date="2021-03" db="EMBL/GenBank/DDBJ databases">
        <title>Proteiniclasticum marinus sp. nov., isolated from tidal flat sediment.</title>
        <authorList>
            <person name="Namirimu T."/>
            <person name="Yang J.-A."/>
            <person name="Yang S.-H."/>
            <person name="Kim Y.-J."/>
            <person name="Kwon K.K."/>
        </authorList>
    </citation>
    <scope>NUCLEOTIDE SEQUENCE</scope>
    <source>
        <strain evidence="2">SCR006</strain>
    </source>
</reference>